<sequence>MKNLKLVTVLSRHKWLAAVLAVITLAACSSGPKVRSDQAADINFSQYQTFAFVSELATDRAGYTTLITQHFKDAISTELTARGYRYDETAPQLLVNFNSNVANRSETRSIPSTHYHYGYYHYRRGIVYGGFPIYNTEVSTVHYKVGTVNIDLVDVAKRQLVWEGIAEGSLTQRDLEQPRQAAARTVALIFEKFPAQR</sequence>
<comment type="caution">
    <text evidence="3">The sequence shown here is derived from an EMBL/GenBank/DDBJ whole genome shotgun (WGS) entry which is preliminary data.</text>
</comment>
<keyword evidence="4" id="KW-1185">Reference proteome</keyword>
<dbReference type="Gene3D" id="3.30.160.670">
    <property type="match status" value="1"/>
</dbReference>
<gene>
    <name evidence="3" type="ORF">WG68_06095</name>
</gene>
<name>A0A0M2V6S9_9GAMM</name>
<feature type="chain" id="PRO_5005644393" description="DUF4136 domain-containing protein" evidence="1">
    <location>
        <begin position="22"/>
        <end position="197"/>
    </location>
</feature>
<dbReference type="PROSITE" id="PS51257">
    <property type="entry name" value="PROKAR_LIPOPROTEIN"/>
    <property type="match status" value="1"/>
</dbReference>
<evidence type="ECO:0000313" key="4">
    <source>
        <dbReference type="Proteomes" id="UP000034228"/>
    </source>
</evidence>
<evidence type="ECO:0000313" key="3">
    <source>
        <dbReference type="EMBL" id="KKO46336.1"/>
    </source>
</evidence>
<dbReference type="PATRIC" id="fig|336831.14.peg.2962"/>
<feature type="signal peptide" evidence="1">
    <location>
        <begin position="1"/>
        <end position="21"/>
    </location>
</feature>
<proteinExistence type="predicted"/>
<accession>A0A0M2V6S9</accession>
<dbReference type="InterPro" id="IPR025411">
    <property type="entry name" value="DUF4136"/>
</dbReference>
<dbReference type="Proteomes" id="UP000034228">
    <property type="component" value="Unassembled WGS sequence"/>
</dbReference>
<feature type="domain" description="DUF4136" evidence="2">
    <location>
        <begin position="34"/>
        <end position="194"/>
    </location>
</feature>
<dbReference type="AlphaFoldDB" id="A0A0M2V6S9"/>
<evidence type="ECO:0000259" key="2">
    <source>
        <dbReference type="Pfam" id="PF13590"/>
    </source>
</evidence>
<keyword evidence="1" id="KW-0732">Signal</keyword>
<organism evidence="3 4">
    <name type="scientific">Arsukibacterium ikkense</name>
    <dbReference type="NCBI Taxonomy" id="336831"/>
    <lineage>
        <taxon>Bacteria</taxon>
        <taxon>Pseudomonadati</taxon>
        <taxon>Pseudomonadota</taxon>
        <taxon>Gammaproteobacteria</taxon>
        <taxon>Chromatiales</taxon>
        <taxon>Chromatiaceae</taxon>
        <taxon>Arsukibacterium</taxon>
    </lineage>
</organism>
<protein>
    <recommendedName>
        <fullName evidence="2">DUF4136 domain-containing protein</fullName>
    </recommendedName>
</protein>
<dbReference type="OrthoDB" id="118896at2"/>
<dbReference type="Pfam" id="PF13590">
    <property type="entry name" value="DUF4136"/>
    <property type="match status" value="1"/>
</dbReference>
<evidence type="ECO:0000256" key="1">
    <source>
        <dbReference type="SAM" id="SignalP"/>
    </source>
</evidence>
<dbReference type="STRING" id="336831.WG68_06095"/>
<reference evidence="3 4" key="1">
    <citation type="submission" date="2015-03" db="EMBL/GenBank/DDBJ databases">
        <title>Draft genome sequences of two protease-producing strains of Arsukibacterium isolated from two cold and alkaline environments.</title>
        <authorList>
            <person name="Lylloff J.E."/>
            <person name="Skov L.B."/>
            <person name="Jepsen M."/>
            <person name="Hallin P.F."/>
            <person name="Sorensen S.J."/>
            <person name="Stougaard P."/>
            <person name="Glaring M.A."/>
        </authorList>
    </citation>
    <scope>NUCLEOTIDE SEQUENCE [LARGE SCALE GENOMIC DNA]</scope>
    <source>
        <strain evidence="3 4">GCM72</strain>
    </source>
</reference>
<dbReference type="EMBL" id="LAHO01000004">
    <property type="protein sequence ID" value="KKO46336.1"/>
    <property type="molecule type" value="Genomic_DNA"/>
</dbReference>